<dbReference type="Pfam" id="PF00072">
    <property type="entry name" value="Response_reg"/>
    <property type="match status" value="1"/>
</dbReference>
<dbReference type="KEGG" id="byl:A4V09_14945"/>
<feature type="domain" description="HTH araC/xylS-type" evidence="11">
    <location>
        <begin position="152"/>
        <end position="250"/>
    </location>
</feature>
<comment type="function">
    <text evidence="9">May play the central regulatory role in sporulation. It may be an element of the effector pathway responsible for the activation of sporulation genes in response to nutritional stress. Spo0A may act in concert with spo0H (a sigma factor) to control the expression of some genes that are critical to the sporulation process.</text>
</comment>
<dbReference type="GO" id="GO:0003700">
    <property type="term" value="F:DNA-binding transcription factor activity"/>
    <property type="evidence" value="ECO:0007669"/>
    <property type="project" value="InterPro"/>
</dbReference>
<dbReference type="Gene3D" id="3.40.50.2300">
    <property type="match status" value="1"/>
</dbReference>
<dbReference type="Gene3D" id="1.10.10.60">
    <property type="entry name" value="Homeodomain-like"/>
    <property type="match status" value="2"/>
</dbReference>
<evidence type="ECO:0000256" key="7">
    <source>
        <dbReference type="ARBA" id="ARBA00023125"/>
    </source>
</evidence>
<gene>
    <name evidence="13" type="ORF">A4V09_14945</name>
</gene>
<evidence type="ECO:0000259" key="12">
    <source>
        <dbReference type="PROSITE" id="PS50110"/>
    </source>
</evidence>
<evidence type="ECO:0000256" key="3">
    <source>
        <dbReference type="ARBA" id="ARBA00022490"/>
    </source>
</evidence>
<evidence type="ECO:0000256" key="2">
    <source>
        <dbReference type="ARBA" id="ARBA00018672"/>
    </source>
</evidence>
<dbReference type="CDD" id="cd17536">
    <property type="entry name" value="REC_YesN-like"/>
    <property type="match status" value="1"/>
</dbReference>
<evidence type="ECO:0000256" key="1">
    <source>
        <dbReference type="ARBA" id="ARBA00004496"/>
    </source>
</evidence>
<dbReference type="PANTHER" id="PTHR42713">
    <property type="entry name" value="HISTIDINE KINASE-RELATED"/>
    <property type="match status" value="1"/>
</dbReference>
<keyword evidence="7" id="KW-0238">DNA-binding</keyword>
<organism evidence="13 14">
    <name type="scientific">Blautia pseudococcoides</name>
    <dbReference type="NCBI Taxonomy" id="1796616"/>
    <lineage>
        <taxon>Bacteria</taxon>
        <taxon>Bacillati</taxon>
        <taxon>Bacillota</taxon>
        <taxon>Clostridia</taxon>
        <taxon>Lachnospirales</taxon>
        <taxon>Lachnospiraceae</taxon>
        <taxon>Blautia</taxon>
    </lineage>
</organism>
<evidence type="ECO:0000256" key="5">
    <source>
        <dbReference type="ARBA" id="ARBA00023012"/>
    </source>
</evidence>
<dbReference type="SMART" id="SM00448">
    <property type="entry name" value="REC"/>
    <property type="match status" value="1"/>
</dbReference>
<evidence type="ECO:0000256" key="10">
    <source>
        <dbReference type="PROSITE-ProRule" id="PRU00169"/>
    </source>
</evidence>
<keyword evidence="6" id="KW-0805">Transcription regulation</keyword>
<name>A0A1C7IB91_9FIRM</name>
<evidence type="ECO:0000256" key="4">
    <source>
        <dbReference type="ARBA" id="ARBA00022553"/>
    </source>
</evidence>
<dbReference type="EMBL" id="CP015405">
    <property type="protein sequence ID" value="ANU76940.2"/>
    <property type="molecule type" value="Genomic_DNA"/>
</dbReference>
<feature type="modified residue" description="4-aspartylphosphate" evidence="10">
    <location>
        <position position="61"/>
    </location>
</feature>
<dbReference type="Proteomes" id="UP000092574">
    <property type="component" value="Chromosome"/>
</dbReference>
<dbReference type="InterPro" id="IPR011006">
    <property type="entry name" value="CheY-like_superfamily"/>
</dbReference>
<comment type="subcellular location">
    <subcellularLocation>
        <location evidence="1">Cytoplasm</location>
    </subcellularLocation>
</comment>
<proteinExistence type="predicted"/>
<dbReference type="SMART" id="SM00342">
    <property type="entry name" value="HTH_ARAC"/>
    <property type="match status" value="1"/>
</dbReference>
<dbReference type="PROSITE" id="PS01124">
    <property type="entry name" value="HTH_ARAC_FAMILY_2"/>
    <property type="match status" value="1"/>
</dbReference>
<dbReference type="InterPro" id="IPR018060">
    <property type="entry name" value="HTH_AraC"/>
</dbReference>
<dbReference type="GO" id="GO:0005737">
    <property type="term" value="C:cytoplasm"/>
    <property type="evidence" value="ECO:0007669"/>
    <property type="project" value="UniProtKB-SubCell"/>
</dbReference>
<dbReference type="SUPFAM" id="SSF46689">
    <property type="entry name" value="Homeodomain-like"/>
    <property type="match status" value="2"/>
</dbReference>
<keyword evidence="5" id="KW-0902">Two-component regulatory system</keyword>
<keyword evidence="3" id="KW-0963">Cytoplasm</keyword>
<evidence type="ECO:0000256" key="9">
    <source>
        <dbReference type="ARBA" id="ARBA00024867"/>
    </source>
</evidence>
<protein>
    <recommendedName>
        <fullName evidence="2">Stage 0 sporulation protein A homolog</fullName>
    </recommendedName>
</protein>
<keyword evidence="14" id="KW-1185">Reference proteome</keyword>
<evidence type="ECO:0000256" key="8">
    <source>
        <dbReference type="ARBA" id="ARBA00023163"/>
    </source>
</evidence>
<dbReference type="GO" id="GO:0000160">
    <property type="term" value="P:phosphorelay signal transduction system"/>
    <property type="evidence" value="ECO:0007669"/>
    <property type="project" value="UniProtKB-KW"/>
</dbReference>
<keyword evidence="8" id="KW-0804">Transcription</keyword>
<feature type="domain" description="Response regulatory" evidence="12">
    <location>
        <begin position="9"/>
        <end position="126"/>
    </location>
</feature>
<evidence type="ECO:0000256" key="6">
    <source>
        <dbReference type="ARBA" id="ARBA00023015"/>
    </source>
</evidence>
<dbReference type="InterPro" id="IPR001789">
    <property type="entry name" value="Sig_transdc_resp-reg_receiver"/>
</dbReference>
<dbReference type="InterPro" id="IPR009057">
    <property type="entry name" value="Homeodomain-like_sf"/>
</dbReference>
<dbReference type="OrthoDB" id="1769137at2"/>
<reference evidence="13" key="1">
    <citation type="submission" date="2017-04" db="EMBL/GenBank/DDBJ databases">
        <title>Complete Genome Sequences of Twelve Strains of a Stable Defined Moderately Diverse Mouse Microbiota 2 (sDMDMm2).</title>
        <authorList>
            <person name="Uchimura Y."/>
            <person name="Wyss M."/>
            <person name="Brugiroux S."/>
            <person name="Limenitakis J.P."/>
            <person name="Stecher B."/>
            <person name="McCoy K.D."/>
            <person name="Macpherson A.J."/>
        </authorList>
    </citation>
    <scope>NUCLEOTIDE SEQUENCE</scope>
    <source>
        <strain evidence="13">YL58</strain>
    </source>
</reference>
<evidence type="ECO:0000313" key="14">
    <source>
        <dbReference type="Proteomes" id="UP000092574"/>
    </source>
</evidence>
<accession>A0A1C7IB91</accession>
<evidence type="ECO:0000259" key="11">
    <source>
        <dbReference type="PROSITE" id="PS01124"/>
    </source>
</evidence>
<sequence>MPGGGIDVRILIAEDEKRASRGLRNLIMMVSDKHEIVGEAADGKEAFELMKLLEPEVVFTDIKMPYMDGIALIRAARAQDMKTKFVIISAYEEFELARQAISLGVTDYLVKPLVPEDIEDIIQRLEEYNSITWDKENRNLKSRYPNAHPLILKAMHIIECSYASKISQKDLAADLGVSAEYFSYLFSRDVGENFSRFLRRYRIEKAQELLLEGEISKDEVLYSVGFSDPKYFNKCFKEETGVNVTEFMKARR</sequence>
<dbReference type="SUPFAM" id="SSF52172">
    <property type="entry name" value="CheY-like"/>
    <property type="match status" value="1"/>
</dbReference>
<keyword evidence="4 10" id="KW-0597">Phosphoprotein</keyword>
<dbReference type="Pfam" id="PF12833">
    <property type="entry name" value="HTH_18"/>
    <property type="match status" value="1"/>
</dbReference>
<dbReference type="PROSITE" id="PS50110">
    <property type="entry name" value="RESPONSE_REGULATORY"/>
    <property type="match status" value="1"/>
</dbReference>
<dbReference type="InterPro" id="IPR051552">
    <property type="entry name" value="HptR"/>
</dbReference>
<dbReference type="GO" id="GO:0043565">
    <property type="term" value="F:sequence-specific DNA binding"/>
    <property type="evidence" value="ECO:0007669"/>
    <property type="project" value="InterPro"/>
</dbReference>
<dbReference type="AlphaFoldDB" id="A0A1C7IB91"/>
<dbReference type="PANTHER" id="PTHR42713:SF3">
    <property type="entry name" value="TRANSCRIPTIONAL REGULATORY PROTEIN HPTR"/>
    <property type="match status" value="1"/>
</dbReference>
<evidence type="ECO:0000313" key="13">
    <source>
        <dbReference type="EMBL" id="ANU76940.2"/>
    </source>
</evidence>
<dbReference type="STRING" id="1796616.A4V09_14945"/>